<feature type="compositionally biased region" description="Low complexity" evidence="2">
    <location>
        <begin position="23"/>
        <end position="43"/>
    </location>
</feature>
<dbReference type="AlphaFoldDB" id="A0A9K3NDA9"/>
<reference evidence="3" key="1">
    <citation type="journal article" date="2017" name="Nature">
        <title>The sunflower genome provides insights into oil metabolism, flowering and Asterid evolution.</title>
        <authorList>
            <person name="Badouin H."/>
            <person name="Gouzy J."/>
            <person name="Grassa C.J."/>
            <person name="Murat F."/>
            <person name="Staton S.E."/>
            <person name="Cottret L."/>
            <person name="Lelandais-Briere C."/>
            <person name="Owens G.L."/>
            <person name="Carrere S."/>
            <person name="Mayjonade B."/>
            <person name="Legrand L."/>
            <person name="Gill N."/>
            <person name="Kane N.C."/>
            <person name="Bowers J.E."/>
            <person name="Hubner S."/>
            <person name="Bellec A."/>
            <person name="Berard A."/>
            <person name="Berges H."/>
            <person name="Blanchet N."/>
            <person name="Boniface M.C."/>
            <person name="Brunel D."/>
            <person name="Catrice O."/>
            <person name="Chaidir N."/>
            <person name="Claudel C."/>
            <person name="Donnadieu C."/>
            <person name="Faraut T."/>
            <person name="Fievet G."/>
            <person name="Helmstetter N."/>
            <person name="King M."/>
            <person name="Knapp S.J."/>
            <person name="Lai Z."/>
            <person name="Le Paslier M.C."/>
            <person name="Lippi Y."/>
            <person name="Lorenzon L."/>
            <person name="Mandel J.R."/>
            <person name="Marage G."/>
            <person name="Marchand G."/>
            <person name="Marquand E."/>
            <person name="Bret-Mestries E."/>
            <person name="Morien E."/>
            <person name="Nambeesan S."/>
            <person name="Nguyen T."/>
            <person name="Pegot-Espagnet P."/>
            <person name="Pouilly N."/>
            <person name="Raftis F."/>
            <person name="Sallet E."/>
            <person name="Schiex T."/>
            <person name="Thomas J."/>
            <person name="Vandecasteele C."/>
            <person name="Vares D."/>
            <person name="Vear F."/>
            <person name="Vautrin S."/>
            <person name="Crespi M."/>
            <person name="Mangin B."/>
            <person name="Burke J.M."/>
            <person name="Salse J."/>
            <person name="Munos S."/>
            <person name="Vincourt P."/>
            <person name="Rieseberg L.H."/>
            <person name="Langlade N.B."/>
        </authorList>
    </citation>
    <scope>NUCLEOTIDE SEQUENCE</scope>
    <source>
        <tissue evidence="3">Leaves</tissue>
    </source>
</reference>
<sequence length="611" mass="70016">MDPNLGFTATEASEMIPSPPRYTEPVPVVSSTPETPTVTPQEPTPAIASTIRATTSQPATERRQTMFSRMNQDEKVDFLFSQLHAVAGQINRHNDVLQVTRADSIKQQLEINTLNSTIGRQAAEITRQQTEIDQLKAENANLKAVDEVRERQLLQMHAADNTRGIEMNRLKESNSKLQKLAENLKERHDFMKEWYDSRNTTIVDGVKKITESSEIVRKRVHILWNDHCKQQEVLKKKDDDPKDQGNLDPSATSEQPPTTTSSQLVVYKPSQIESAQGTLSGTVEEVQQLQSSSNIESSLPGTSSVPSTADLALQAVHPITGEILEEGEIVSDFSQEQLLALNAMKEIDDPEIDKMPVEPETENVENIEEIVFEWETNKSTYVRADETEFDPFDEEWMKENQEDIDKHLKNQASSDNPTDSFEEWRKRFLSKVEKPTPPEVQDVAALTKRELVNRSNFEGATLFKCKIKLNKKTGCEDVLYKPQFPIYQQIKFTLDLATNTARYKLVYQPAKVMDKIPLMPMKQNFIDDMRLWCYDPDTHEEVIVFNGDRENFRMLDPMWIVNMSANDISKLFQHDLFYDDKDAHQALRFQCVACYCFYRGINARSTWTLKH</sequence>
<feature type="coiled-coil region" evidence="1">
    <location>
        <begin position="118"/>
        <end position="187"/>
    </location>
</feature>
<feature type="compositionally biased region" description="Basic and acidic residues" evidence="2">
    <location>
        <begin position="233"/>
        <end position="245"/>
    </location>
</feature>
<dbReference type="Proteomes" id="UP000215914">
    <property type="component" value="Unassembled WGS sequence"/>
</dbReference>
<keyword evidence="1" id="KW-0175">Coiled coil</keyword>
<name>A0A9K3NDA9_HELAN</name>
<accession>A0A9K3NDA9</accession>
<keyword evidence="4" id="KW-1185">Reference proteome</keyword>
<evidence type="ECO:0000256" key="2">
    <source>
        <dbReference type="SAM" id="MobiDB-lite"/>
    </source>
</evidence>
<dbReference type="EMBL" id="MNCJ02000323">
    <property type="protein sequence ID" value="KAF5796222.1"/>
    <property type="molecule type" value="Genomic_DNA"/>
</dbReference>
<feature type="compositionally biased region" description="Low complexity" evidence="2">
    <location>
        <begin position="249"/>
        <end position="262"/>
    </location>
</feature>
<evidence type="ECO:0000256" key="1">
    <source>
        <dbReference type="SAM" id="Coils"/>
    </source>
</evidence>
<proteinExistence type="predicted"/>
<organism evidence="3 4">
    <name type="scientific">Helianthus annuus</name>
    <name type="common">Common sunflower</name>
    <dbReference type="NCBI Taxonomy" id="4232"/>
    <lineage>
        <taxon>Eukaryota</taxon>
        <taxon>Viridiplantae</taxon>
        <taxon>Streptophyta</taxon>
        <taxon>Embryophyta</taxon>
        <taxon>Tracheophyta</taxon>
        <taxon>Spermatophyta</taxon>
        <taxon>Magnoliopsida</taxon>
        <taxon>eudicotyledons</taxon>
        <taxon>Gunneridae</taxon>
        <taxon>Pentapetalae</taxon>
        <taxon>asterids</taxon>
        <taxon>campanulids</taxon>
        <taxon>Asterales</taxon>
        <taxon>Asteraceae</taxon>
        <taxon>Asteroideae</taxon>
        <taxon>Heliantheae alliance</taxon>
        <taxon>Heliantheae</taxon>
        <taxon>Helianthus</taxon>
    </lineage>
</organism>
<feature type="region of interest" description="Disordered" evidence="2">
    <location>
        <begin position="1"/>
        <end position="43"/>
    </location>
</feature>
<protein>
    <submittedName>
        <fullName evidence="3">Uncharacterized protein</fullName>
    </submittedName>
</protein>
<reference evidence="3" key="2">
    <citation type="submission" date="2020-06" db="EMBL/GenBank/DDBJ databases">
        <title>Helianthus annuus Genome sequencing and assembly Release 2.</title>
        <authorList>
            <person name="Gouzy J."/>
            <person name="Langlade N."/>
            <person name="Munos S."/>
        </authorList>
    </citation>
    <scope>NUCLEOTIDE SEQUENCE</scope>
    <source>
        <tissue evidence="3">Leaves</tissue>
    </source>
</reference>
<evidence type="ECO:0000313" key="4">
    <source>
        <dbReference type="Proteomes" id="UP000215914"/>
    </source>
</evidence>
<comment type="caution">
    <text evidence="3">The sequence shown here is derived from an EMBL/GenBank/DDBJ whole genome shotgun (WGS) entry which is preliminary data.</text>
</comment>
<dbReference type="Gramene" id="mRNA:HanXRQr2_Chr08g0348941">
    <property type="protein sequence ID" value="mRNA:HanXRQr2_Chr08g0348941"/>
    <property type="gene ID" value="HanXRQr2_Chr08g0348941"/>
</dbReference>
<gene>
    <name evidence="3" type="ORF">HanXRQr2_Chr08g0348941</name>
</gene>
<evidence type="ECO:0000313" key="3">
    <source>
        <dbReference type="EMBL" id="KAF5796222.1"/>
    </source>
</evidence>
<feature type="region of interest" description="Disordered" evidence="2">
    <location>
        <begin position="233"/>
        <end position="264"/>
    </location>
</feature>